<feature type="binding site" evidence="7 8">
    <location>
        <begin position="139"/>
        <end position="140"/>
    </location>
    <ligand>
        <name>FMN</name>
        <dbReference type="ChEBI" id="CHEBI:58210"/>
    </ligand>
</feature>
<dbReference type="GO" id="GO:0008615">
    <property type="term" value="P:pyridoxine biosynthetic process"/>
    <property type="evidence" value="ECO:0007669"/>
    <property type="project" value="UniProtKB-UniRule"/>
</dbReference>
<feature type="binding site" evidence="7">
    <location>
        <position position="126"/>
    </location>
    <ligand>
        <name>substrate</name>
    </ligand>
</feature>
<comment type="pathway">
    <text evidence="7">Cofactor metabolism; pyridoxal 5'-phosphate salvage; pyridoxal 5'-phosphate from pyridoxamine 5'-phosphate: step 1/1.</text>
</comment>
<dbReference type="GO" id="GO:0004733">
    <property type="term" value="F:pyridoxamine phosphate oxidase activity"/>
    <property type="evidence" value="ECO:0007669"/>
    <property type="project" value="UniProtKB-UniRule"/>
</dbReference>
<dbReference type="PANTHER" id="PTHR10851:SF0">
    <property type="entry name" value="PYRIDOXINE-5'-PHOSPHATE OXIDASE"/>
    <property type="match status" value="1"/>
</dbReference>
<dbReference type="HAMAP" id="MF_01629">
    <property type="entry name" value="PdxH"/>
    <property type="match status" value="1"/>
</dbReference>
<dbReference type="PANTHER" id="PTHR10851">
    <property type="entry name" value="PYRIDOXINE-5-PHOSPHATE OXIDASE"/>
    <property type="match status" value="1"/>
</dbReference>
<dbReference type="RefSeq" id="WP_145276033.1">
    <property type="nucleotide sequence ID" value="NZ_CP036426.1"/>
</dbReference>
<evidence type="ECO:0000256" key="5">
    <source>
        <dbReference type="ARBA" id="ARBA00023002"/>
    </source>
</evidence>
<feature type="binding site" evidence="7">
    <location>
        <position position="122"/>
    </location>
    <ligand>
        <name>substrate</name>
    </ligand>
</feature>
<accession>A0A518HAN5</accession>
<keyword evidence="4 7" id="KW-0288">FMN</keyword>
<comment type="catalytic activity">
    <reaction evidence="7">
        <text>pyridoxamine 5'-phosphate + O2 + H2O = pyridoxal 5'-phosphate + H2O2 + NH4(+)</text>
        <dbReference type="Rhea" id="RHEA:15817"/>
        <dbReference type="ChEBI" id="CHEBI:15377"/>
        <dbReference type="ChEBI" id="CHEBI:15379"/>
        <dbReference type="ChEBI" id="CHEBI:16240"/>
        <dbReference type="ChEBI" id="CHEBI:28938"/>
        <dbReference type="ChEBI" id="CHEBI:58451"/>
        <dbReference type="ChEBI" id="CHEBI:597326"/>
        <dbReference type="EC" id="1.4.3.5"/>
    </reaction>
</comment>
<dbReference type="InterPro" id="IPR011576">
    <property type="entry name" value="Pyridox_Oxase_N"/>
</dbReference>
<evidence type="ECO:0000259" key="9">
    <source>
        <dbReference type="Pfam" id="PF01243"/>
    </source>
</evidence>
<gene>
    <name evidence="7 11" type="primary">pdxH</name>
    <name evidence="11" type="ORF">ElP_58590</name>
</gene>
<proteinExistence type="inferred from homology"/>
<feature type="binding site" evidence="7 8">
    <location>
        <position position="82"/>
    </location>
    <ligand>
        <name>FMN</name>
        <dbReference type="ChEBI" id="CHEBI:58210"/>
    </ligand>
</feature>
<dbReference type="AlphaFoldDB" id="A0A518HAN5"/>
<feature type="binding site" evidence="7 8">
    <location>
        <position position="193"/>
    </location>
    <ligand>
        <name>FMN</name>
        <dbReference type="ChEBI" id="CHEBI:58210"/>
    </ligand>
</feature>
<dbReference type="KEGG" id="tpla:ElP_58590"/>
<keyword evidence="3 7" id="KW-0285">Flavoprotein</keyword>
<comment type="catalytic activity">
    <reaction evidence="7">
        <text>pyridoxine 5'-phosphate + O2 = pyridoxal 5'-phosphate + H2O2</text>
        <dbReference type="Rhea" id="RHEA:15149"/>
        <dbReference type="ChEBI" id="CHEBI:15379"/>
        <dbReference type="ChEBI" id="CHEBI:16240"/>
        <dbReference type="ChEBI" id="CHEBI:58589"/>
        <dbReference type="ChEBI" id="CHEBI:597326"/>
        <dbReference type="EC" id="1.4.3.5"/>
    </reaction>
</comment>
<dbReference type="FunFam" id="2.30.110.10:FF:000020">
    <property type="entry name" value="PNPO isoform 11"/>
    <property type="match status" value="1"/>
</dbReference>
<evidence type="ECO:0000256" key="6">
    <source>
        <dbReference type="ARBA" id="ARBA00023096"/>
    </source>
</evidence>
<dbReference type="PROSITE" id="PS01064">
    <property type="entry name" value="PYRIDOX_OXIDASE"/>
    <property type="match status" value="1"/>
</dbReference>
<dbReference type="InterPro" id="IPR000659">
    <property type="entry name" value="Pyridox_Oxase"/>
</dbReference>
<dbReference type="PIRSF" id="PIRSF000190">
    <property type="entry name" value="Pyd_amn-ph_oxd"/>
    <property type="match status" value="1"/>
</dbReference>
<feature type="binding site" evidence="7">
    <location>
        <begin position="189"/>
        <end position="191"/>
    </location>
    <ligand>
        <name>substrate</name>
    </ligand>
</feature>
<evidence type="ECO:0000256" key="4">
    <source>
        <dbReference type="ARBA" id="ARBA00022643"/>
    </source>
</evidence>
<dbReference type="SUPFAM" id="SSF50475">
    <property type="entry name" value="FMN-binding split barrel"/>
    <property type="match status" value="1"/>
</dbReference>
<feature type="domain" description="Pyridoxamine 5'-phosphate oxidase N-terminal" evidence="9">
    <location>
        <begin position="34"/>
        <end position="156"/>
    </location>
</feature>
<dbReference type="Proteomes" id="UP000317835">
    <property type="component" value="Chromosome"/>
</dbReference>
<dbReference type="EC" id="1.4.3.5" evidence="7"/>
<feature type="binding site" evidence="7">
    <location>
        <position position="65"/>
    </location>
    <ligand>
        <name>substrate</name>
    </ligand>
</feature>
<dbReference type="UniPathway" id="UPA01068">
    <property type="reaction ID" value="UER00304"/>
</dbReference>
<dbReference type="Pfam" id="PF10590">
    <property type="entry name" value="PNP_phzG_C"/>
    <property type="match status" value="1"/>
</dbReference>
<feature type="binding site" evidence="7 8">
    <location>
        <begin position="75"/>
        <end position="76"/>
    </location>
    <ligand>
        <name>FMN</name>
        <dbReference type="ChEBI" id="CHEBI:58210"/>
    </ligand>
</feature>
<reference evidence="11 12" key="1">
    <citation type="submission" date="2019-02" db="EMBL/GenBank/DDBJ databases">
        <title>Deep-cultivation of Planctomycetes and their phenomic and genomic characterization uncovers novel biology.</title>
        <authorList>
            <person name="Wiegand S."/>
            <person name="Jogler M."/>
            <person name="Boedeker C."/>
            <person name="Pinto D."/>
            <person name="Vollmers J."/>
            <person name="Rivas-Marin E."/>
            <person name="Kohn T."/>
            <person name="Peeters S.H."/>
            <person name="Heuer A."/>
            <person name="Rast P."/>
            <person name="Oberbeckmann S."/>
            <person name="Bunk B."/>
            <person name="Jeske O."/>
            <person name="Meyerdierks A."/>
            <person name="Storesund J.E."/>
            <person name="Kallscheuer N."/>
            <person name="Luecker S."/>
            <person name="Lage O.M."/>
            <person name="Pohl T."/>
            <person name="Merkel B.J."/>
            <person name="Hornburger P."/>
            <person name="Mueller R.-W."/>
            <person name="Bruemmer F."/>
            <person name="Labrenz M."/>
            <person name="Spormann A.M."/>
            <person name="Op den Camp H."/>
            <person name="Overmann J."/>
            <person name="Amann R."/>
            <person name="Jetten M.S.M."/>
            <person name="Mascher T."/>
            <person name="Medema M.H."/>
            <person name="Devos D.P."/>
            <person name="Kaster A.-K."/>
            <person name="Ovreas L."/>
            <person name="Rohde M."/>
            <person name="Galperin M.Y."/>
            <person name="Jogler C."/>
        </authorList>
    </citation>
    <scope>NUCLEOTIDE SEQUENCE [LARGE SCALE GENOMIC DNA]</scope>
    <source>
        <strain evidence="11 12">ElP</strain>
    </source>
</reference>
<comment type="similarity">
    <text evidence="1 7">Belongs to the pyridoxamine 5'-phosphate oxidase family.</text>
</comment>
<evidence type="ECO:0000256" key="1">
    <source>
        <dbReference type="ARBA" id="ARBA00007301"/>
    </source>
</evidence>
<name>A0A518HAN5_9BACT</name>
<feature type="binding site" evidence="7 8">
    <location>
        <position position="183"/>
    </location>
    <ligand>
        <name>FMN</name>
        <dbReference type="ChEBI" id="CHEBI:58210"/>
    </ligand>
</feature>
<comment type="function">
    <text evidence="7">Catalyzes the oxidation of either pyridoxine 5'-phosphate (PNP) or pyridoxamine 5'-phosphate (PMP) into pyridoxal 5'-phosphate (PLP).</text>
</comment>
<evidence type="ECO:0000256" key="3">
    <source>
        <dbReference type="ARBA" id="ARBA00022630"/>
    </source>
</evidence>
<evidence type="ECO:0000313" key="12">
    <source>
        <dbReference type="Proteomes" id="UP000317835"/>
    </source>
</evidence>
<evidence type="ECO:0000259" key="10">
    <source>
        <dbReference type="Pfam" id="PF10590"/>
    </source>
</evidence>
<keyword evidence="12" id="KW-1185">Reference proteome</keyword>
<keyword evidence="5 7" id="KW-0560">Oxidoreductase</keyword>
<protein>
    <recommendedName>
        <fullName evidence="7">Pyridoxine/pyridoxamine 5'-phosphate oxidase</fullName>
        <ecNumber evidence="7">1.4.3.5</ecNumber>
    </recommendedName>
    <alternativeName>
        <fullName evidence="7">PNP/PMP oxidase</fullName>
        <shortName evidence="7">PNPOx</shortName>
    </alternativeName>
    <alternativeName>
        <fullName evidence="7">Pyridoxal 5'-phosphate synthase</fullName>
    </alternativeName>
</protein>
<sequence>MRSITARREYGLGSLSEHEVDPDPIRQFSSWFAEAERAGLDEPYAMTLATASAGGRPSARVVLLRGVDGRGFRFFTNYRSHKGRDLESNPFACLLFDWHEVERQVRVEGRAERLPEAESDAYFAGRPAETRIGAWASDQSEVVADRQALERRYAEFASRFGDDVPRPPHWGGYLVIPESVEFWQGRPGRLHDRIRYAAEGGDPWRIERLSP</sequence>
<feature type="binding site" evidence="7">
    <location>
        <begin position="60"/>
        <end position="65"/>
    </location>
    <ligand>
        <name>FMN</name>
        <dbReference type="ChEBI" id="CHEBI:58210"/>
    </ligand>
</feature>
<dbReference type="Pfam" id="PF01243">
    <property type="entry name" value="PNPOx_N"/>
    <property type="match status" value="1"/>
</dbReference>
<comment type="caution">
    <text evidence="7">Lacks conserved residue(s) required for the propagation of feature annotation.</text>
</comment>
<dbReference type="InterPro" id="IPR019740">
    <property type="entry name" value="Pyridox_Oxase_CS"/>
</dbReference>
<evidence type="ECO:0000313" key="11">
    <source>
        <dbReference type="EMBL" id="QDV37912.1"/>
    </source>
</evidence>
<dbReference type="InterPro" id="IPR019576">
    <property type="entry name" value="Pyridoxamine_oxidase_dimer_C"/>
</dbReference>
<dbReference type="NCBIfam" id="NF004231">
    <property type="entry name" value="PRK05679.1"/>
    <property type="match status" value="1"/>
</dbReference>
<dbReference type="NCBIfam" id="TIGR00558">
    <property type="entry name" value="pdxH"/>
    <property type="match status" value="1"/>
</dbReference>
<evidence type="ECO:0000256" key="7">
    <source>
        <dbReference type="HAMAP-Rule" id="MF_01629"/>
    </source>
</evidence>
<keyword evidence="6 7" id="KW-0664">Pyridoxine biosynthesis</keyword>
<evidence type="ECO:0000256" key="8">
    <source>
        <dbReference type="PIRSR" id="PIRSR000190-2"/>
    </source>
</evidence>
<dbReference type="InterPro" id="IPR012349">
    <property type="entry name" value="Split_barrel_FMN-bd"/>
</dbReference>
<feature type="binding site" evidence="7 8">
    <location>
        <position position="104"/>
    </location>
    <ligand>
        <name>FMN</name>
        <dbReference type="ChEBI" id="CHEBI:58210"/>
    </ligand>
</feature>
<feature type="domain" description="Pyridoxine 5'-phosphate oxidase dimerisation C-terminal" evidence="10">
    <location>
        <begin position="170"/>
        <end position="211"/>
    </location>
</feature>
<comment type="subunit">
    <text evidence="2 7">Homodimer.</text>
</comment>
<organism evidence="11 12">
    <name type="scientific">Tautonia plasticadhaerens</name>
    <dbReference type="NCBI Taxonomy" id="2527974"/>
    <lineage>
        <taxon>Bacteria</taxon>
        <taxon>Pseudomonadati</taxon>
        <taxon>Planctomycetota</taxon>
        <taxon>Planctomycetia</taxon>
        <taxon>Isosphaerales</taxon>
        <taxon>Isosphaeraceae</taxon>
        <taxon>Tautonia</taxon>
    </lineage>
</organism>
<dbReference type="Gene3D" id="2.30.110.10">
    <property type="entry name" value="Electron Transport, Fmn-binding Protein, Chain A"/>
    <property type="match status" value="1"/>
</dbReference>
<comment type="cofactor">
    <cofactor evidence="7 8">
        <name>FMN</name>
        <dbReference type="ChEBI" id="CHEBI:58210"/>
    </cofactor>
    <text evidence="7 8">Binds 1 FMN per subunit.</text>
</comment>
<dbReference type="OrthoDB" id="9780392at2"/>
<dbReference type="GO" id="GO:0010181">
    <property type="term" value="F:FMN binding"/>
    <property type="evidence" value="ECO:0007669"/>
    <property type="project" value="UniProtKB-UniRule"/>
</dbReference>
<dbReference type="EMBL" id="CP036426">
    <property type="protein sequence ID" value="QDV37912.1"/>
    <property type="molecule type" value="Genomic_DNA"/>
</dbReference>
<evidence type="ECO:0000256" key="2">
    <source>
        <dbReference type="ARBA" id="ARBA00011738"/>
    </source>
</evidence>
<comment type="pathway">
    <text evidence="7">Cofactor metabolism; pyridoxal 5'-phosphate salvage; pyridoxal 5'-phosphate from pyridoxine 5'-phosphate: step 1/1.</text>
</comment>